<gene>
    <name evidence="1" type="ORF">GCM10022406_25640</name>
</gene>
<keyword evidence="2" id="KW-1185">Reference proteome</keyword>
<evidence type="ECO:0000313" key="1">
    <source>
        <dbReference type="EMBL" id="GAA3940514.1"/>
    </source>
</evidence>
<reference evidence="2" key="1">
    <citation type="journal article" date="2019" name="Int. J. Syst. Evol. Microbiol.">
        <title>The Global Catalogue of Microorganisms (GCM) 10K type strain sequencing project: providing services to taxonomists for standard genome sequencing and annotation.</title>
        <authorList>
            <consortium name="The Broad Institute Genomics Platform"/>
            <consortium name="The Broad Institute Genome Sequencing Center for Infectious Disease"/>
            <person name="Wu L."/>
            <person name="Ma J."/>
        </authorList>
    </citation>
    <scope>NUCLEOTIDE SEQUENCE [LARGE SCALE GENOMIC DNA]</scope>
    <source>
        <strain evidence="2">JCM 17214</strain>
    </source>
</reference>
<protein>
    <submittedName>
        <fullName evidence="1">Uncharacterized protein</fullName>
    </submittedName>
</protein>
<proteinExistence type="predicted"/>
<dbReference type="EMBL" id="BAABDH010000041">
    <property type="protein sequence ID" value="GAA3940514.1"/>
    <property type="molecule type" value="Genomic_DNA"/>
</dbReference>
<evidence type="ECO:0000313" key="2">
    <source>
        <dbReference type="Proteomes" id="UP001499909"/>
    </source>
</evidence>
<sequence length="195" mass="20972">MTAIAKQDCAVNLKQLQRLLLQRYNKVPTFATEAEMKTLAAWEALFDANDDTKVIITPFFQKAVIPSSEAQFGGENSNDTLNGVGTFLGFNPVRLSGEFVGLDSATYEQLDALTAESLAELGVARVTAYPVTADGEILAKGLRGIPGFNFTVGSPGTQGFKSQTVFPFGMSFSADWFKGVSVIKPTFNPLTDLDA</sequence>
<dbReference type="Proteomes" id="UP001499909">
    <property type="component" value="Unassembled WGS sequence"/>
</dbReference>
<organism evidence="1 2">
    <name type="scientific">Hymenobacter algoricola</name>
    <dbReference type="NCBI Taxonomy" id="486267"/>
    <lineage>
        <taxon>Bacteria</taxon>
        <taxon>Pseudomonadati</taxon>
        <taxon>Bacteroidota</taxon>
        <taxon>Cytophagia</taxon>
        <taxon>Cytophagales</taxon>
        <taxon>Hymenobacteraceae</taxon>
        <taxon>Hymenobacter</taxon>
    </lineage>
</organism>
<name>A0ABP7N9D5_9BACT</name>
<accession>A0ABP7N9D5</accession>
<comment type="caution">
    <text evidence="1">The sequence shown here is derived from an EMBL/GenBank/DDBJ whole genome shotgun (WGS) entry which is preliminary data.</text>
</comment>